<keyword evidence="1" id="KW-1133">Transmembrane helix</keyword>
<keyword evidence="1" id="KW-0472">Membrane</keyword>
<feature type="transmembrane region" description="Helical" evidence="1">
    <location>
        <begin position="41"/>
        <end position="69"/>
    </location>
</feature>
<proteinExistence type="predicted"/>
<protein>
    <submittedName>
        <fullName evidence="2">Uncharacterized protein</fullName>
    </submittedName>
</protein>
<evidence type="ECO:0000256" key="1">
    <source>
        <dbReference type="SAM" id="Phobius"/>
    </source>
</evidence>
<comment type="caution">
    <text evidence="2">The sequence shown here is derived from an EMBL/GenBank/DDBJ whole genome shotgun (WGS) entry which is preliminary data.</text>
</comment>
<evidence type="ECO:0000313" key="2">
    <source>
        <dbReference type="EMBL" id="KAK8841154.1"/>
    </source>
</evidence>
<feature type="transmembrane region" description="Helical" evidence="1">
    <location>
        <begin position="161"/>
        <end position="178"/>
    </location>
</feature>
<dbReference type="Proteomes" id="UP001470230">
    <property type="component" value="Unassembled WGS sequence"/>
</dbReference>
<keyword evidence="3" id="KW-1185">Reference proteome</keyword>
<sequence length="216" mass="25451">MIPEDAAVRIASSLYHQLKPDEEYIMVLQNAVLFVKPIRSFILYIACNILFLIIYSLHFSIYSLFFLFVSIKMIPPELYHDYLMKVYNCFNFKPKQEKYLISKPLPLDHLCVLVSIVMLEVNQWLDYYIRAVKKGDFIDISVMALILSFTFYSIYKMGDALYLWICLHLISFIPTILTKRITFKLTNFPAKLEGAILKKLRSQIQEEEILARRNLL</sequence>
<gene>
    <name evidence="2" type="ORF">M9Y10_027354</name>
</gene>
<reference evidence="2 3" key="1">
    <citation type="submission" date="2024-04" db="EMBL/GenBank/DDBJ databases">
        <title>Tritrichomonas musculus Genome.</title>
        <authorList>
            <person name="Alves-Ferreira E."/>
            <person name="Grigg M."/>
            <person name="Lorenzi H."/>
            <person name="Galac M."/>
        </authorList>
    </citation>
    <scope>NUCLEOTIDE SEQUENCE [LARGE SCALE GENOMIC DNA]</scope>
    <source>
        <strain evidence="2 3">EAF2021</strain>
    </source>
</reference>
<name>A0ABR2H4J1_9EUKA</name>
<keyword evidence="1" id="KW-0812">Transmembrane</keyword>
<feature type="transmembrane region" description="Helical" evidence="1">
    <location>
        <begin position="137"/>
        <end position="155"/>
    </location>
</feature>
<accession>A0ABR2H4J1</accession>
<organism evidence="2 3">
    <name type="scientific">Tritrichomonas musculus</name>
    <dbReference type="NCBI Taxonomy" id="1915356"/>
    <lineage>
        <taxon>Eukaryota</taxon>
        <taxon>Metamonada</taxon>
        <taxon>Parabasalia</taxon>
        <taxon>Tritrichomonadida</taxon>
        <taxon>Tritrichomonadidae</taxon>
        <taxon>Tritrichomonas</taxon>
    </lineage>
</organism>
<evidence type="ECO:0000313" key="3">
    <source>
        <dbReference type="Proteomes" id="UP001470230"/>
    </source>
</evidence>
<dbReference type="EMBL" id="JAPFFF010000042">
    <property type="protein sequence ID" value="KAK8841154.1"/>
    <property type="molecule type" value="Genomic_DNA"/>
</dbReference>